<proteinExistence type="predicted"/>
<dbReference type="Pfam" id="PF06791">
    <property type="entry name" value="TMP_2"/>
    <property type="match status" value="1"/>
</dbReference>
<dbReference type="InterPro" id="IPR009628">
    <property type="entry name" value="Phage_tape_measure_N"/>
</dbReference>
<dbReference type="PATRIC" id="fig|1076.23.peg.5527"/>
<accession>A0A0D7EBQ9</accession>
<comment type="caution">
    <text evidence="2">The sequence shown here is derived from an EMBL/GenBank/DDBJ whole genome shotgun (WGS) entry which is preliminary data.</text>
</comment>
<gene>
    <name evidence="2" type="ORF">OO17_23140</name>
</gene>
<evidence type="ECO:0000259" key="1">
    <source>
        <dbReference type="Pfam" id="PF06791"/>
    </source>
</evidence>
<dbReference type="RefSeq" id="WP_044416106.1">
    <property type="nucleotide sequence ID" value="NZ_JXXE01000514.1"/>
</dbReference>
<feature type="domain" description="Bacteriophage tail tape measure N-terminal" evidence="1">
    <location>
        <begin position="123"/>
        <end position="242"/>
    </location>
</feature>
<dbReference type="OrthoDB" id="8219218at2"/>
<name>A0A0D7EBQ9_RHOPL</name>
<dbReference type="AlphaFoldDB" id="A0A0D7EBQ9"/>
<protein>
    <recommendedName>
        <fullName evidence="1">Bacteriophage tail tape measure N-terminal domain-containing protein</fullName>
    </recommendedName>
</protein>
<reference evidence="2 3" key="1">
    <citation type="submission" date="2014-11" db="EMBL/GenBank/DDBJ databases">
        <title>Genomics and ecophysiology of heterotrophic nitrogen fixing bacteria isolated from estuarine surface water.</title>
        <authorList>
            <person name="Bentzon-Tilia M."/>
            <person name="Severin I."/>
            <person name="Hansen L.H."/>
            <person name="Riemann L."/>
        </authorList>
    </citation>
    <scope>NUCLEOTIDE SEQUENCE [LARGE SCALE GENOMIC DNA]</scope>
    <source>
        <strain evidence="2 3">BAL398</strain>
    </source>
</reference>
<dbReference type="Proteomes" id="UP000032515">
    <property type="component" value="Unassembled WGS sequence"/>
</dbReference>
<organism evidence="2 3">
    <name type="scientific">Rhodopseudomonas palustris</name>
    <dbReference type="NCBI Taxonomy" id="1076"/>
    <lineage>
        <taxon>Bacteria</taxon>
        <taxon>Pseudomonadati</taxon>
        <taxon>Pseudomonadota</taxon>
        <taxon>Alphaproteobacteria</taxon>
        <taxon>Hyphomicrobiales</taxon>
        <taxon>Nitrobacteraceae</taxon>
        <taxon>Rhodopseudomonas</taxon>
    </lineage>
</organism>
<evidence type="ECO:0000313" key="3">
    <source>
        <dbReference type="Proteomes" id="UP000032515"/>
    </source>
</evidence>
<evidence type="ECO:0000313" key="2">
    <source>
        <dbReference type="EMBL" id="KIZ38066.1"/>
    </source>
</evidence>
<dbReference type="EMBL" id="JXXE01000514">
    <property type="protein sequence ID" value="KIZ38066.1"/>
    <property type="molecule type" value="Genomic_DNA"/>
</dbReference>
<sequence length="806" mass="83390">MADIATLGLALDSRPIVVGVKALDDLTRAAKPATTATTNLGKAAKDAGGDVVSLGGKTTTTAKHVDDLTRAAMPATTAATALGKASKDTTATATALGKATMGAGTNLDKFAKSGKTANDNIVTIAKSGNLAQHEMVNLGRQAQDVGTMLAMGASPMQVVTSQFAQVLDIFTSSKNATVGGAIRQIGRGIAGIITPTRLAGLGLAAVATSGLVMYSSWKSSTLALDDAARSADLTTRELSKLQAVASFKGISNDDFNKGISGFARGVYDAKNGMGGLAEVFAVNNKHAATFDGYLGKAADLIKNARSDQQRLVLLQQMGLPATMEWVRLLSQGSEGLNRAKEAAAEFVANDDMIAAARRFDETWNRAWTNFGLNARSAFQTALDAGGSLLDRIERLAQSAGSSSIWNKLLPSDYEQRAKSMGITRVSPFNQRFSGDSQNPVSGNSALSDALRAEADRRRNQPTLDAAAVQHDIQMQQQRLAVLSQVATVNETIKQSELALTAARMQPGNKITNADVARIREYTRATALGITAIQASADAYRIDAATTGMATGAAASYAAVQTRINEEHRKGNVLTASNIAAIKAEATALGQAAANAENMRFAYENLVRGPMQTFQQQIANGASGLDALKASGVSALNAISSKLMDMAAQNLWSNAFGGGGSGGGFLSSIFGGVFGGGSGASSSIMVGGYSMPKFASGTDSAPGGLARVNEQGGEIMNLPNGTQVIPHDVSMAMVNRVAAPSSGGGSSTPQSVHVTVGVSVDDDGKIQAYVKDVAQDTSQRAITGFVKSPGFAQTIAVANRKGMGMRN</sequence>